<dbReference type="AlphaFoldDB" id="M5FQZ0"/>
<gene>
    <name evidence="3" type="ORF">DACRYDRAFT_110162</name>
</gene>
<dbReference type="RefSeq" id="XP_040626338.1">
    <property type="nucleotide sequence ID" value="XM_040769016.1"/>
</dbReference>
<organism evidence="3 4">
    <name type="scientific">Dacryopinax primogenitus (strain DJM 731)</name>
    <name type="common">Brown rot fungus</name>
    <dbReference type="NCBI Taxonomy" id="1858805"/>
    <lineage>
        <taxon>Eukaryota</taxon>
        <taxon>Fungi</taxon>
        <taxon>Dikarya</taxon>
        <taxon>Basidiomycota</taxon>
        <taxon>Agaricomycotina</taxon>
        <taxon>Dacrymycetes</taxon>
        <taxon>Dacrymycetales</taxon>
        <taxon>Dacrymycetaceae</taxon>
        <taxon>Dacryopinax</taxon>
    </lineage>
</organism>
<dbReference type="Proteomes" id="UP000030653">
    <property type="component" value="Unassembled WGS sequence"/>
</dbReference>
<dbReference type="InterPro" id="IPR036047">
    <property type="entry name" value="F-box-like_dom_sf"/>
</dbReference>
<feature type="domain" description="F-box" evidence="2">
    <location>
        <begin position="1"/>
        <end position="48"/>
    </location>
</feature>
<protein>
    <recommendedName>
        <fullName evidence="2">F-box domain-containing protein</fullName>
    </recommendedName>
</protein>
<dbReference type="SUPFAM" id="SSF52047">
    <property type="entry name" value="RNI-like"/>
    <property type="match status" value="1"/>
</dbReference>
<proteinExistence type="predicted"/>
<evidence type="ECO:0000313" key="3">
    <source>
        <dbReference type="EMBL" id="EJT99440.1"/>
    </source>
</evidence>
<dbReference type="HOGENOM" id="CLU_568608_0_0_1"/>
<accession>M5FQZ0</accession>
<keyword evidence="4" id="KW-1185">Reference proteome</keyword>
<name>M5FQZ0_DACPD</name>
<evidence type="ECO:0000256" key="1">
    <source>
        <dbReference type="SAM" id="MobiDB-lite"/>
    </source>
</evidence>
<dbReference type="SUPFAM" id="SSF81383">
    <property type="entry name" value="F-box domain"/>
    <property type="match status" value="1"/>
</dbReference>
<feature type="compositionally biased region" description="Gly residues" evidence="1">
    <location>
        <begin position="470"/>
        <end position="480"/>
    </location>
</feature>
<dbReference type="PROSITE" id="PS50181">
    <property type="entry name" value="FBOX"/>
    <property type="match status" value="1"/>
</dbReference>
<evidence type="ECO:0000259" key="2">
    <source>
        <dbReference type="PROSITE" id="PS50181"/>
    </source>
</evidence>
<dbReference type="InterPro" id="IPR032675">
    <property type="entry name" value="LRR_dom_sf"/>
</dbReference>
<dbReference type="OrthoDB" id="3358004at2759"/>
<evidence type="ECO:0000313" key="4">
    <source>
        <dbReference type="Proteomes" id="UP000030653"/>
    </source>
</evidence>
<dbReference type="Gene3D" id="3.80.10.10">
    <property type="entry name" value="Ribonuclease Inhibitor"/>
    <property type="match status" value="1"/>
</dbReference>
<dbReference type="InterPro" id="IPR001810">
    <property type="entry name" value="F-box_dom"/>
</dbReference>
<dbReference type="CDD" id="cd09917">
    <property type="entry name" value="F-box_SF"/>
    <property type="match status" value="1"/>
</dbReference>
<sequence>MTTLLSLPTELISHVLLFIPIPWTLLSLSLTCHRLHALVLPSLLHRLICLAESDASVFSDLAENKRLAREVRGLAVNDTGEKERSEFWKVEFGPRLGEEERALAGYRSAWTLLDTEKARQENTRRVREILPAVGKGCVNLEELRLKVGELRPWTGFLRGFYGDEGWGAEERELKFVEVVEEPGEEAWALEDAVELLEMFGGLEAFAWASATIVQASQLIRYITQLTSHCPTLHSLSIYVFSTINPIPSALPLFTARLPCLRSLDLGHIQSTPLMVPFLEAHPLLEHVSIQCAGHAEISLPENALPRVQTFDIVWLTSAQLYTQVCIPLPSGELRPLQALSITAGAFRDENTIEDLCEALRGHKRIKGLRWEDTSMQLSHRLGQVGQACPTIEKLSILAFYLDQRLPEIAAALSHFPSLKKILIGRGRLDLEHCAQLHESCPSLRQIGPWERVDVPPSEGRSGGLRWRHMGGQGWGLPRGP</sequence>
<reference evidence="3 4" key="1">
    <citation type="journal article" date="2012" name="Science">
        <title>The Paleozoic origin of enzymatic lignin decomposition reconstructed from 31 fungal genomes.</title>
        <authorList>
            <person name="Floudas D."/>
            <person name="Binder M."/>
            <person name="Riley R."/>
            <person name="Barry K."/>
            <person name="Blanchette R.A."/>
            <person name="Henrissat B."/>
            <person name="Martinez A.T."/>
            <person name="Otillar R."/>
            <person name="Spatafora J.W."/>
            <person name="Yadav J.S."/>
            <person name="Aerts A."/>
            <person name="Benoit I."/>
            <person name="Boyd A."/>
            <person name="Carlson A."/>
            <person name="Copeland A."/>
            <person name="Coutinho P.M."/>
            <person name="de Vries R.P."/>
            <person name="Ferreira P."/>
            <person name="Findley K."/>
            <person name="Foster B."/>
            <person name="Gaskell J."/>
            <person name="Glotzer D."/>
            <person name="Gorecki P."/>
            <person name="Heitman J."/>
            <person name="Hesse C."/>
            <person name="Hori C."/>
            <person name="Igarashi K."/>
            <person name="Jurgens J.A."/>
            <person name="Kallen N."/>
            <person name="Kersten P."/>
            <person name="Kohler A."/>
            <person name="Kuees U."/>
            <person name="Kumar T.K.A."/>
            <person name="Kuo A."/>
            <person name="LaButti K."/>
            <person name="Larrondo L.F."/>
            <person name="Lindquist E."/>
            <person name="Ling A."/>
            <person name="Lombard V."/>
            <person name="Lucas S."/>
            <person name="Lundell T."/>
            <person name="Martin R."/>
            <person name="McLaughlin D.J."/>
            <person name="Morgenstern I."/>
            <person name="Morin E."/>
            <person name="Murat C."/>
            <person name="Nagy L.G."/>
            <person name="Nolan M."/>
            <person name="Ohm R.A."/>
            <person name="Patyshakuliyeva A."/>
            <person name="Rokas A."/>
            <person name="Ruiz-Duenas F.J."/>
            <person name="Sabat G."/>
            <person name="Salamov A."/>
            <person name="Samejima M."/>
            <person name="Schmutz J."/>
            <person name="Slot J.C."/>
            <person name="St John F."/>
            <person name="Stenlid J."/>
            <person name="Sun H."/>
            <person name="Sun S."/>
            <person name="Syed K."/>
            <person name="Tsang A."/>
            <person name="Wiebenga A."/>
            <person name="Young D."/>
            <person name="Pisabarro A."/>
            <person name="Eastwood D.C."/>
            <person name="Martin F."/>
            <person name="Cullen D."/>
            <person name="Grigoriev I.V."/>
            <person name="Hibbett D.S."/>
        </authorList>
    </citation>
    <scope>NUCLEOTIDE SEQUENCE [LARGE SCALE GENOMIC DNA]</scope>
    <source>
        <strain evidence="3 4">DJM-731 SS1</strain>
    </source>
</reference>
<feature type="region of interest" description="Disordered" evidence="1">
    <location>
        <begin position="456"/>
        <end position="480"/>
    </location>
</feature>
<dbReference type="EMBL" id="JH795870">
    <property type="protein sequence ID" value="EJT99440.1"/>
    <property type="molecule type" value="Genomic_DNA"/>
</dbReference>
<dbReference type="GeneID" id="63684078"/>